<evidence type="ECO:0000259" key="2">
    <source>
        <dbReference type="Pfam" id="PF02771"/>
    </source>
</evidence>
<dbReference type="PANTHER" id="PTHR43884">
    <property type="entry name" value="ACYL-COA DEHYDROGENASE"/>
    <property type="match status" value="1"/>
</dbReference>
<dbReference type="SUPFAM" id="SSF56645">
    <property type="entry name" value="Acyl-CoA dehydrogenase NM domain-like"/>
    <property type="match status" value="1"/>
</dbReference>
<feature type="domain" description="Acyl-CoA dehydrogenase/oxidase N-terminal" evidence="2">
    <location>
        <begin position="36"/>
        <end position="117"/>
    </location>
</feature>
<dbReference type="Pfam" id="PF08028">
    <property type="entry name" value="Acyl-CoA_dh_2"/>
    <property type="match status" value="1"/>
</dbReference>
<dbReference type="Pfam" id="PF02771">
    <property type="entry name" value="Acyl-CoA_dh_N"/>
    <property type="match status" value="1"/>
</dbReference>
<dbReference type="OrthoDB" id="7316074at2"/>
<dbReference type="InterPro" id="IPR037069">
    <property type="entry name" value="AcylCoA_DH/ox_N_sf"/>
</dbReference>
<dbReference type="InterPro" id="IPR013786">
    <property type="entry name" value="AcylCoA_DH/ox_N"/>
</dbReference>
<gene>
    <name evidence="4" type="ORF">SAMN04487991_4250</name>
</gene>
<dbReference type="GO" id="GO:0003995">
    <property type="term" value="F:acyl-CoA dehydrogenase activity"/>
    <property type="evidence" value="ECO:0007669"/>
    <property type="project" value="TreeGrafter"/>
</dbReference>
<dbReference type="Gene3D" id="2.40.110.10">
    <property type="entry name" value="Butyryl-CoA Dehydrogenase, subunit A, domain 2"/>
    <property type="match status" value="1"/>
</dbReference>
<name>A0A1I3Y596_9RHOB</name>
<dbReference type="PANTHER" id="PTHR43884:SF12">
    <property type="entry name" value="ISOVALERYL-COA DEHYDROGENASE, MITOCHONDRIAL-RELATED"/>
    <property type="match status" value="1"/>
</dbReference>
<dbReference type="InterPro" id="IPR009100">
    <property type="entry name" value="AcylCoA_DH/oxidase_NM_dom_sf"/>
</dbReference>
<sequence length="403" mass="43513">MNQINLLQQAPAGEDAQAVDFATLTEQPAFLDMLGELRARRDEIHAKRHVPRDIVAKMKAARIFRASTPSKFGGDVLPPHHFLKMVEKIGEVDGSAAWVAAFGSANTYIAALPEEAQAMIYADGPDQVYAGGLYPLQKAERVDGGWQVSGRWKFASGCMGADWIGVGIIGSDAVTKAAEGVPPEVLMAVSPASEVEIIETWDVMGMQGTGSNDTSVKDKFYADMWTCKRGAMGIFDDTLYRYPPLAYQAQVHAACNLGLARAALDLATEMSGGAKIMPGAPRLADRAYFRTGLAQGEAKLRAARAFYYEMAEQAWDELQDREAVTLETNTLLRLSASHAARASEETIQTCFRIAGMAAIQETHQMQRILRDCLVVTQHAALNDATMENAGAVLSGLPAPAGFP</sequence>
<dbReference type="InterPro" id="IPR046373">
    <property type="entry name" value="Acyl-CoA_Oxase/DH_mid-dom_sf"/>
</dbReference>
<dbReference type="Gene3D" id="1.20.140.10">
    <property type="entry name" value="Butyryl-CoA Dehydrogenase, subunit A, domain 3"/>
    <property type="match status" value="1"/>
</dbReference>
<evidence type="ECO:0000256" key="1">
    <source>
        <dbReference type="ARBA" id="ARBA00023002"/>
    </source>
</evidence>
<evidence type="ECO:0000313" key="5">
    <source>
        <dbReference type="Proteomes" id="UP000199630"/>
    </source>
</evidence>
<evidence type="ECO:0000313" key="4">
    <source>
        <dbReference type="EMBL" id="SFK26416.1"/>
    </source>
</evidence>
<dbReference type="InterPro" id="IPR036250">
    <property type="entry name" value="AcylCo_DH-like_C"/>
</dbReference>
<reference evidence="5" key="1">
    <citation type="submission" date="2016-10" db="EMBL/GenBank/DDBJ databases">
        <authorList>
            <person name="Varghese N."/>
            <person name="Submissions S."/>
        </authorList>
    </citation>
    <scope>NUCLEOTIDE SEQUENCE [LARGE SCALE GENOMIC DNA]</scope>
    <source>
        <strain evidence="5">DSM 26471</strain>
    </source>
</reference>
<dbReference type="RefSeq" id="WP_090063289.1">
    <property type="nucleotide sequence ID" value="NZ_FORH01000012.1"/>
</dbReference>
<protein>
    <submittedName>
        <fullName evidence="4">Acyl-CoA dehydrogenase</fullName>
    </submittedName>
</protein>
<dbReference type="SUPFAM" id="SSF47203">
    <property type="entry name" value="Acyl-CoA dehydrogenase C-terminal domain-like"/>
    <property type="match status" value="1"/>
</dbReference>
<dbReference type="GO" id="GO:0050660">
    <property type="term" value="F:flavin adenine dinucleotide binding"/>
    <property type="evidence" value="ECO:0007669"/>
    <property type="project" value="InterPro"/>
</dbReference>
<dbReference type="InterPro" id="IPR013107">
    <property type="entry name" value="Acyl-CoA_DH_C"/>
</dbReference>
<proteinExistence type="predicted"/>
<feature type="domain" description="Acyl-CoA dehydrogenase C-terminal" evidence="3">
    <location>
        <begin position="251"/>
        <end position="382"/>
    </location>
</feature>
<dbReference type="Proteomes" id="UP000199630">
    <property type="component" value="Unassembled WGS sequence"/>
</dbReference>
<keyword evidence="1" id="KW-0560">Oxidoreductase</keyword>
<dbReference type="STRING" id="588602.SAMN04487991_4250"/>
<dbReference type="Gene3D" id="1.10.540.10">
    <property type="entry name" value="Acyl-CoA dehydrogenase/oxidase, N-terminal domain"/>
    <property type="match status" value="1"/>
</dbReference>
<dbReference type="AlphaFoldDB" id="A0A1I3Y596"/>
<dbReference type="EMBL" id="FORH01000012">
    <property type="protein sequence ID" value="SFK26416.1"/>
    <property type="molecule type" value="Genomic_DNA"/>
</dbReference>
<accession>A0A1I3Y596</accession>
<keyword evidence="5" id="KW-1185">Reference proteome</keyword>
<organism evidence="4 5">
    <name type="scientific">Celeribacter neptunius</name>
    <dbReference type="NCBI Taxonomy" id="588602"/>
    <lineage>
        <taxon>Bacteria</taxon>
        <taxon>Pseudomonadati</taxon>
        <taxon>Pseudomonadota</taxon>
        <taxon>Alphaproteobacteria</taxon>
        <taxon>Rhodobacterales</taxon>
        <taxon>Roseobacteraceae</taxon>
        <taxon>Celeribacter</taxon>
    </lineage>
</organism>
<dbReference type="PIRSF" id="PIRSF016578">
    <property type="entry name" value="HsaA"/>
    <property type="match status" value="1"/>
</dbReference>
<evidence type="ECO:0000259" key="3">
    <source>
        <dbReference type="Pfam" id="PF08028"/>
    </source>
</evidence>